<organism evidence="3 4">
    <name type="scientific">Anaerosolibacter carboniphilus</name>
    <dbReference type="NCBI Taxonomy" id="1417629"/>
    <lineage>
        <taxon>Bacteria</taxon>
        <taxon>Bacillati</taxon>
        <taxon>Bacillota</taxon>
        <taxon>Clostridia</taxon>
        <taxon>Peptostreptococcales</taxon>
        <taxon>Thermotaleaceae</taxon>
        <taxon>Anaerosolibacter</taxon>
    </lineage>
</organism>
<dbReference type="RefSeq" id="WP_184309334.1">
    <property type="nucleotide sequence ID" value="NZ_JACHEN010000006.1"/>
</dbReference>
<keyword evidence="4" id="KW-1185">Reference proteome</keyword>
<evidence type="ECO:0000313" key="3">
    <source>
        <dbReference type="EMBL" id="MBB6215228.1"/>
    </source>
</evidence>
<evidence type="ECO:0000313" key="4">
    <source>
        <dbReference type="Proteomes" id="UP000579281"/>
    </source>
</evidence>
<feature type="compositionally biased region" description="Gly residues" evidence="1">
    <location>
        <begin position="94"/>
        <end position="103"/>
    </location>
</feature>
<feature type="signal peptide" evidence="2">
    <location>
        <begin position="1"/>
        <end position="28"/>
    </location>
</feature>
<proteinExistence type="predicted"/>
<dbReference type="AlphaFoldDB" id="A0A841KSU8"/>
<reference evidence="3 4" key="1">
    <citation type="submission" date="2020-08" db="EMBL/GenBank/DDBJ databases">
        <title>Genomic Encyclopedia of Type Strains, Phase IV (KMG-IV): sequencing the most valuable type-strain genomes for metagenomic binning, comparative biology and taxonomic classification.</title>
        <authorList>
            <person name="Goeker M."/>
        </authorList>
    </citation>
    <scope>NUCLEOTIDE SEQUENCE [LARGE SCALE GENOMIC DNA]</scope>
    <source>
        <strain evidence="3 4">DSM 103526</strain>
    </source>
</reference>
<keyword evidence="2" id="KW-0732">Signal</keyword>
<feature type="compositionally biased region" description="Polar residues" evidence="1">
    <location>
        <begin position="25"/>
        <end position="60"/>
    </location>
</feature>
<name>A0A841KSU8_9FIRM</name>
<feature type="region of interest" description="Disordered" evidence="1">
    <location>
        <begin position="25"/>
        <end position="68"/>
    </location>
</feature>
<sequence>MAKYKLIIAVITTALLLTACGNSQPQVAAGTTGQGSQKSEQTAGSNSEENKNNAGQNQGRVQERPDVYGRVKSIIGNEVVLELAEMPERRSGQNGTGQGGTGQNSGSAPAGNQGGQMPPAGNGQMGQVQRSGMQREIKLTGETLTLLIPVGVPVNSFGQGGMKQLDIADIYEGMMMQIWYDKKDEASKTIIRVMVMQGR</sequence>
<dbReference type="PROSITE" id="PS51257">
    <property type="entry name" value="PROKAR_LIPOPROTEIN"/>
    <property type="match status" value="1"/>
</dbReference>
<evidence type="ECO:0000256" key="2">
    <source>
        <dbReference type="SAM" id="SignalP"/>
    </source>
</evidence>
<evidence type="ECO:0000256" key="1">
    <source>
        <dbReference type="SAM" id="MobiDB-lite"/>
    </source>
</evidence>
<comment type="caution">
    <text evidence="3">The sequence shown here is derived from an EMBL/GenBank/DDBJ whole genome shotgun (WGS) entry which is preliminary data.</text>
</comment>
<dbReference type="EMBL" id="JACHEN010000006">
    <property type="protein sequence ID" value="MBB6215228.1"/>
    <property type="molecule type" value="Genomic_DNA"/>
</dbReference>
<evidence type="ECO:0008006" key="5">
    <source>
        <dbReference type="Google" id="ProtNLM"/>
    </source>
</evidence>
<dbReference type="Proteomes" id="UP000579281">
    <property type="component" value="Unassembled WGS sequence"/>
</dbReference>
<gene>
    <name evidence="3" type="ORF">HNQ80_001317</name>
</gene>
<feature type="chain" id="PRO_5039436307" description="Lipoprotein" evidence="2">
    <location>
        <begin position="29"/>
        <end position="199"/>
    </location>
</feature>
<accession>A0A841KSU8</accession>
<feature type="region of interest" description="Disordered" evidence="1">
    <location>
        <begin position="88"/>
        <end position="132"/>
    </location>
</feature>
<protein>
    <recommendedName>
        <fullName evidence="5">Lipoprotein</fullName>
    </recommendedName>
</protein>